<dbReference type="InterPro" id="IPR036412">
    <property type="entry name" value="HAD-like_sf"/>
</dbReference>
<dbReference type="InterPro" id="IPR004274">
    <property type="entry name" value="FCP1_dom"/>
</dbReference>
<dbReference type="Gene3D" id="3.40.50.10190">
    <property type="entry name" value="BRCT domain"/>
    <property type="match status" value="1"/>
</dbReference>
<dbReference type="SUPFAM" id="SSF56784">
    <property type="entry name" value="HAD-like"/>
    <property type="match status" value="1"/>
</dbReference>
<evidence type="ECO:0000256" key="6">
    <source>
        <dbReference type="RuleBase" id="RU366066"/>
    </source>
</evidence>
<dbReference type="Proteomes" id="UP000541444">
    <property type="component" value="Unassembled WGS sequence"/>
</dbReference>
<dbReference type="InterPro" id="IPR023214">
    <property type="entry name" value="HAD_sf"/>
</dbReference>
<dbReference type="GO" id="GO:0008420">
    <property type="term" value="F:RNA polymerase II CTD heptapeptide repeat phosphatase activity"/>
    <property type="evidence" value="ECO:0007669"/>
    <property type="project" value="UniProtKB-UniRule"/>
</dbReference>
<gene>
    <name evidence="9" type="ORF">GIB67_007939</name>
</gene>
<evidence type="ECO:0000256" key="4">
    <source>
        <dbReference type="ARBA" id="ARBA00047761"/>
    </source>
</evidence>
<dbReference type="EC" id="3.1.3.16" evidence="6"/>
<dbReference type="CDD" id="cd07521">
    <property type="entry name" value="HAD_FCP1-like"/>
    <property type="match status" value="1"/>
</dbReference>
<evidence type="ECO:0000259" key="8">
    <source>
        <dbReference type="PROSITE" id="PS50969"/>
    </source>
</evidence>
<evidence type="ECO:0000256" key="5">
    <source>
        <dbReference type="ARBA" id="ARBA00048336"/>
    </source>
</evidence>
<feature type="region of interest" description="Disordered" evidence="7">
    <location>
        <begin position="1"/>
        <end position="37"/>
    </location>
</feature>
<evidence type="ECO:0000256" key="2">
    <source>
        <dbReference type="ARBA" id="ARBA00022801"/>
    </source>
</evidence>
<dbReference type="InterPro" id="IPR036420">
    <property type="entry name" value="BRCT_dom_sf"/>
</dbReference>
<dbReference type="AlphaFoldDB" id="A0A7J7L509"/>
<dbReference type="NCBIfam" id="TIGR02250">
    <property type="entry name" value="FCP1_euk"/>
    <property type="match status" value="1"/>
</dbReference>
<dbReference type="OrthoDB" id="10249888at2759"/>
<organism evidence="9 10">
    <name type="scientific">Kingdonia uniflora</name>
    <dbReference type="NCBI Taxonomy" id="39325"/>
    <lineage>
        <taxon>Eukaryota</taxon>
        <taxon>Viridiplantae</taxon>
        <taxon>Streptophyta</taxon>
        <taxon>Embryophyta</taxon>
        <taxon>Tracheophyta</taxon>
        <taxon>Spermatophyta</taxon>
        <taxon>Magnoliopsida</taxon>
        <taxon>Ranunculales</taxon>
        <taxon>Circaeasteraceae</taxon>
        <taxon>Kingdonia</taxon>
    </lineage>
</organism>
<proteinExistence type="predicted"/>
<feature type="compositionally biased region" description="Basic and acidic residues" evidence="7">
    <location>
        <begin position="1"/>
        <end position="28"/>
    </location>
</feature>
<comment type="catalytic activity">
    <reaction evidence="4 6">
        <text>O-phospho-L-seryl-[protein] + H2O = L-seryl-[protein] + phosphate</text>
        <dbReference type="Rhea" id="RHEA:20629"/>
        <dbReference type="Rhea" id="RHEA-COMP:9863"/>
        <dbReference type="Rhea" id="RHEA-COMP:11604"/>
        <dbReference type="ChEBI" id="CHEBI:15377"/>
        <dbReference type="ChEBI" id="CHEBI:29999"/>
        <dbReference type="ChEBI" id="CHEBI:43474"/>
        <dbReference type="ChEBI" id="CHEBI:83421"/>
        <dbReference type="EC" id="3.1.3.16"/>
    </reaction>
</comment>
<keyword evidence="10" id="KW-1185">Reference proteome</keyword>
<dbReference type="Gene3D" id="3.40.50.1000">
    <property type="entry name" value="HAD superfamily/HAD-like"/>
    <property type="match status" value="1"/>
</dbReference>
<dbReference type="Pfam" id="PF03031">
    <property type="entry name" value="NIF"/>
    <property type="match status" value="1"/>
</dbReference>
<comment type="subcellular location">
    <subcellularLocation>
        <location evidence="1 6">Nucleus</location>
    </subcellularLocation>
</comment>
<dbReference type="PROSITE" id="PS50969">
    <property type="entry name" value="FCP1"/>
    <property type="match status" value="1"/>
</dbReference>
<dbReference type="PANTHER" id="PTHR23081:SF36">
    <property type="entry name" value="RNA POLYMERASE II SUBUNIT A C-TERMINAL DOMAIN PHOSPHATASE"/>
    <property type="match status" value="1"/>
</dbReference>
<evidence type="ECO:0000313" key="10">
    <source>
        <dbReference type="Proteomes" id="UP000541444"/>
    </source>
</evidence>
<dbReference type="FunFam" id="3.40.50.1000:FF:000125">
    <property type="entry name" value="RNA polymerase II C-terminal domain phosphatase-like 4"/>
    <property type="match status" value="1"/>
</dbReference>
<dbReference type="InterPro" id="IPR011947">
    <property type="entry name" value="FCP1_euk"/>
</dbReference>
<protein>
    <recommendedName>
        <fullName evidence="6">RNA polymerase II C-terminal domain phosphatase-like</fullName>
        <ecNumber evidence="6">3.1.3.16</ecNumber>
    </recommendedName>
</protein>
<evidence type="ECO:0000256" key="7">
    <source>
        <dbReference type="SAM" id="MobiDB-lite"/>
    </source>
</evidence>
<dbReference type="InterPro" id="IPR001357">
    <property type="entry name" value="BRCT_dom"/>
</dbReference>
<dbReference type="EMBL" id="JACGCM010002626">
    <property type="protein sequence ID" value="KAF6137731.1"/>
    <property type="molecule type" value="Genomic_DNA"/>
</dbReference>
<evidence type="ECO:0000256" key="1">
    <source>
        <dbReference type="ARBA" id="ARBA00004123"/>
    </source>
</evidence>
<comment type="function">
    <text evidence="6">This promotes the activity of RNA polymerase II.</text>
</comment>
<keyword evidence="3 6" id="KW-0539">Nucleus</keyword>
<sequence>MEKRGKEKRLVMEMRGREIGEKKEKEGEEEKEEEEGDDGRKDIFCDIFSFSLCLVSKRHKVEAFEEIRGSTVCPHPASLGGLCVLCGKQEVDGSAVPFGYVLKALKIGSQELARLRRANLKSLLQKKKLYLVLDLDHTLLNSTRFRDISPDEGFLMNQTDSLEDIPKGSLFKLDSMCMLTKLRPFVRTFLKEASDMFEMYIYTMGEQSYALEMARLLDPEEVYFNSKVISQSDCTQRHQKGLDIIMGADNAVVILDDTESVWSKHKENLILMERYHFFASSGRHFGLNYKSLSELSRDEVESEGAVSAILKVLKRVHQSFFNSDNKDNLLGRDVRLSLDMFRSPSELAQGIRTFGSEVLGERLMAEQLGAKCTTECNQSVTHVVSLEAGTDKAHWAWKRGKFLVHPRWIEAENYFWKRQPEEAFELEPPKKP</sequence>
<comment type="catalytic activity">
    <reaction evidence="5 6">
        <text>O-phospho-L-threonyl-[protein] + H2O = L-threonyl-[protein] + phosphate</text>
        <dbReference type="Rhea" id="RHEA:47004"/>
        <dbReference type="Rhea" id="RHEA-COMP:11060"/>
        <dbReference type="Rhea" id="RHEA-COMP:11605"/>
        <dbReference type="ChEBI" id="CHEBI:15377"/>
        <dbReference type="ChEBI" id="CHEBI:30013"/>
        <dbReference type="ChEBI" id="CHEBI:43474"/>
        <dbReference type="ChEBI" id="CHEBI:61977"/>
        <dbReference type="EC" id="3.1.3.16"/>
    </reaction>
</comment>
<dbReference type="Pfam" id="PF12738">
    <property type="entry name" value="PTCB-BRCT"/>
    <property type="match status" value="1"/>
</dbReference>
<evidence type="ECO:0000256" key="3">
    <source>
        <dbReference type="ARBA" id="ARBA00023242"/>
    </source>
</evidence>
<dbReference type="InterPro" id="IPR039189">
    <property type="entry name" value="Fcp1"/>
</dbReference>
<dbReference type="SUPFAM" id="SSF52113">
    <property type="entry name" value="BRCT domain"/>
    <property type="match status" value="1"/>
</dbReference>
<name>A0A7J7L509_9MAGN</name>
<evidence type="ECO:0000313" key="9">
    <source>
        <dbReference type="EMBL" id="KAF6137731.1"/>
    </source>
</evidence>
<dbReference type="GO" id="GO:0005634">
    <property type="term" value="C:nucleus"/>
    <property type="evidence" value="ECO:0007669"/>
    <property type="project" value="UniProtKB-SubCell"/>
</dbReference>
<comment type="caution">
    <text evidence="9">The sequence shown here is derived from an EMBL/GenBank/DDBJ whole genome shotgun (WGS) entry which is preliminary data.</text>
</comment>
<feature type="domain" description="FCP1 homology" evidence="8">
    <location>
        <begin position="124"/>
        <end position="295"/>
    </location>
</feature>
<dbReference type="SMART" id="SM00577">
    <property type="entry name" value="CPDc"/>
    <property type="match status" value="1"/>
</dbReference>
<accession>A0A7J7L509</accession>
<keyword evidence="2 6" id="KW-0378">Hydrolase</keyword>
<reference evidence="9 10" key="1">
    <citation type="journal article" date="2020" name="IScience">
        <title>Genome Sequencing of the Endangered Kingdonia uniflora (Circaeasteraceae, Ranunculales) Reveals Potential Mechanisms of Evolutionary Specialization.</title>
        <authorList>
            <person name="Sun Y."/>
            <person name="Deng T."/>
            <person name="Zhang A."/>
            <person name="Moore M.J."/>
            <person name="Landis J.B."/>
            <person name="Lin N."/>
            <person name="Zhang H."/>
            <person name="Zhang X."/>
            <person name="Huang J."/>
            <person name="Zhang X."/>
            <person name="Sun H."/>
            <person name="Wang H."/>
        </authorList>
    </citation>
    <scope>NUCLEOTIDE SEQUENCE [LARGE SCALE GENOMIC DNA]</scope>
    <source>
        <strain evidence="9">TB1705</strain>
        <tissue evidence="9">Leaf</tissue>
    </source>
</reference>
<dbReference type="PANTHER" id="PTHR23081">
    <property type="entry name" value="RNA POLYMERASE II CTD PHOSPHATASE"/>
    <property type="match status" value="1"/>
</dbReference>